<keyword evidence="5" id="KW-1185">Reference proteome</keyword>
<dbReference type="PROSITE" id="PS50110">
    <property type="entry name" value="RESPONSE_REGULATORY"/>
    <property type="match status" value="1"/>
</dbReference>
<gene>
    <name evidence="4" type="ORF">QF092_16330</name>
</gene>
<dbReference type="EMBL" id="CP124535">
    <property type="protein sequence ID" value="WGV15798.1"/>
    <property type="molecule type" value="Genomic_DNA"/>
</dbReference>
<dbReference type="InterPro" id="IPR001789">
    <property type="entry name" value="Sig_transdc_resp-reg_receiver"/>
</dbReference>
<sequence>MKRSDLRIAVVDDTAVSRHLITEVLDWMEVFHYTTYNNGSSALAGLLASPVHMVISDFHMPDMDGLALLERVRRTPGLQRLGFIIVTGRADANMIANGRALGLNNLINKPFTKEQLRRCIESVTGPLT</sequence>
<evidence type="ECO:0000256" key="2">
    <source>
        <dbReference type="PROSITE-ProRule" id="PRU00169"/>
    </source>
</evidence>
<reference evidence="4 5" key="1">
    <citation type="submission" date="2023-04" db="EMBL/GenBank/DDBJ databases">
        <title>YMD61, complete Genome.</title>
        <authorList>
            <person name="Zhang J."/>
        </authorList>
    </citation>
    <scope>NUCLEOTIDE SEQUENCE [LARGE SCALE GENOMIC DNA]</scope>
    <source>
        <strain evidence="4 5">YMD61</strain>
    </source>
</reference>
<keyword evidence="1 2" id="KW-0597">Phosphoprotein</keyword>
<accession>A0ABY8Q569</accession>
<protein>
    <submittedName>
        <fullName evidence="4">Response regulator</fullName>
    </submittedName>
</protein>
<evidence type="ECO:0000313" key="5">
    <source>
        <dbReference type="Proteomes" id="UP001230978"/>
    </source>
</evidence>
<organism evidence="4 5">
    <name type="scientific">Fuscovulum ytuae</name>
    <dbReference type="NCBI Taxonomy" id="3042299"/>
    <lineage>
        <taxon>Bacteria</taxon>
        <taxon>Pseudomonadati</taxon>
        <taxon>Pseudomonadota</taxon>
        <taxon>Alphaproteobacteria</taxon>
        <taxon>Rhodobacterales</taxon>
        <taxon>Paracoccaceae</taxon>
        <taxon>Fuscovulum</taxon>
    </lineage>
</organism>
<evidence type="ECO:0000259" key="3">
    <source>
        <dbReference type="PROSITE" id="PS50110"/>
    </source>
</evidence>
<dbReference type="PANTHER" id="PTHR44591">
    <property type="entry name" value="STRESS RESPONSE REGULATOR PROTEIN 1"/>
    <property type="match status" value="1"/>
</dbReference>
<dbReference type="SUPFAM" id="SSF52172">
    <property type="entry name" value="CheY-like"/>
    <property type="match status" value="1"/>
</dbReference>
<dbReference type="Proteomes" id="UP001230978">
    <property type="component" value="Chromosome"/>
</dbReference>
<evidence type="ECO:0000313" key="4">
    <source>
        <dbReference type="EMBL" id="WGV15798.1"/>
    </source>
</evidence>
<feature type="domain" description="Response regulatory" evidence="3">
    <location>
        <begin position="7"/>
        <end position="124"/>
    </location>
</feature>
<dbReference type="RefSeq" id="WP_281465514.1">
    <property type="nucleotide sequence ID" value="NZ_CP124535.1"/>
</dbReference>
<dbReference type="Gene3D" id="3.40.50.2300">
    <property type="match status" value="1"/>
</dbReference>
<dbReference type="InterPro" id="IPR011006">
    <property type="entry name" value="CheY-like_superfamily"/>
</dbReference>
<dbReference type="PANTHER" id="PTHR44591:SF25">
    <property type="entry name" value="CHEMOTAXIS TWO-COMPONENT RESPONSE REGULATOR"/>
    <property type="match status" value="1"/>
</dbReference>
<dbReference type="InterPro" id="IPR050595">
    <property type="entry name" value="Bact_response_regulator"/>
</dbReference>
<evidence type="ECO:0000256" key="1">
    <source>
        <dbReference type="ARBA" id="ARBA00022553"/>
    </source>
</evidence>
<dbReference type="Pfam" id="PF00072">
    <property type="entry name" value="Response_reg"/>
    <property type="match status" value="1"/>
</dbReference>
<name>A0ABY8Q569_9RHOB</name>
<proteinExistence type="predicted"/>
<feature type="modified residue" description="4-aspartylphosphate" evidence="2">
    <location>
        <position position="57"/>
    </location>
</feature>
<dbReference type="SMART" id="SM00448">
    <property type="entry name" value="REC"/>
    <property type="match status" value="1"/>
</dbReference>